<feature type="compositionally biased region" description="Polar residues" evidence="1">
    <location>
        <begin position="135"/>
        <end position="153"/>
    </location>
</feature>
<dbReference type="OrthoDB" id="418495at2759"/>
<evidence type="ECO:0000313" key="4">
    <source>
        <dbReference type="EMBL" id="CAB9526321.1"/>
    </source>
</evidence>
<keyword evidence="5" id="KW-1185">Reference proteome</keyword>
<dbReference type="Gene3D" id="2.30.29.30">
    <property type="entry name" value="Pleckstrin-homology domain (PH domain)/Phosphotyrosine-binding domain (PTB)"/>
    <property type="match status" value="1"/>
</dbReference>
<evidence type="ECO:0000256" key="1">
    <source>
        <dbReference type="SAM" id="MobiDB-lite"/>
    </source>
</evidence>
<feature type="region of interest" description="Disordered" evidence="1">
    <location>
        <begin position="403"/>
        <end position="442"/>
    </location>
</feature>
<reference evidence="4" key="1">
    <citation type="submission" date="2020-06" db="EMBL/GenBank/DDBJ databases">
        <authorList>
            <consortium name="Plant Systems Biology data submission"/>
        </authorList>
    </citation>
    <scope>NUCLEOTIDE SEQUENCE</scope>
    <source>
        <strain evidence="4">D6</strain>
    </source>
</reference>
<dbReference type="AlphaFoldDB" id="A0A9N8EVH8"/>
<dbReference type="Proteomes" id="UP001153069">
    <property type="component" value="Unassembled WGS sequence"/>
</dbReference>
<dbReference type="InterPro" id="IPR006869">
    <property type="entry name" value="DUF547"/>
</dbReference>
<feature type="domain" description="DUF547" evidence="2">
    <location>
        <begin position="839"/>
        <end position="966"/>
    </location>
</feature>
<proteinExistence type="predicted"/>
<dbReference type="Pfam" id="PF04784">
    <property type="entry name" value="DUF547"/>
    <property type="match status" value="1"/>
</dbReference>
<dbReference type="InterPro" id="IPR011993">
    <property type="entry name" value="PH-like_dom_sf"/>
</dbReference>
<organism evidence="4 5">
    <name type="scientific">Seminavis robusta</name>
    <dbReference type="NCBI Taxonomy" id="568900"/>
    <lineage>
        <taxon>Eukaryota</taxon>
        <taxon>Sar</taxon>
        <taxon>Stramenopiles</taxon>
        <taxon>Ochrophyta</taxon>
        <taxon>Bacillariophyta</taxon>
        <taxon>Bacillariophyceae</taxon>
        <taxon>Bacillariophycidae</taxon>
        <taxon>Naviculales</taxon>
        <taxon>Naviculaceae</taxon>
        <taxon>Seminavis</taxon>
    </lineage>
</organism>
<dbReference type="PANTHER" id="PTHR46361">
    <property type="entry name" value="ELECTRON CARRIER/ PROTEIN DISULFIDE OXIDOREDUCTASE"/>
    <property type="match status" value="1"/>
</dbReference>
<evidence type="ECO:0008006" key="6">
    <source>
        <dbReference type="Google" id="ProtNLM"/>
    </source>
</evidence>
<comment type="caution">
    <text evidence="4">The sequence shown here is derived from an EMBL/GenBank/DDBJ whole genome shotgun (WGS) entry which is preliminary data.</text>
</comment>
<evidence type="ECO:0000259" key="2">
    <source>
        <dbReference type="Pfam" id="PF04784"/>
    </source>
</evidence>
<dbReference type="Pfam" id="PF08588">
    <property type="entry name" value="Duc1"/>
    <property type="match status" value="1"/>
</dbReference>
<gene>
    <name evidence="4" type="ORF">SEMRO_1810_G299110.1</name>
</gene>
<accession>A0A9N8EVH8</accession>
<evidence type="ECO:0000259" key="3">
    <source>
        <dbReference type="Pfam" id="PF08588"/>
    </source>
</evidence>
<dbReference type="PANTHER" id="PTHR46361:SF3">
    <property type="entry name" value="ELECTRON CARRIER_ PROTEIN DISULFIDE OXIDOREDUCTASE"/>
    <property type="match status" value="1"/>
</dbReference>
<sequence length="1055" mass="118461">MGNFPSVHSVPSTAVAQDIDLLKNLFPNKFKVETTSTKNKDGTATLFANDGNVTLILVATPTTTPVATAMVIEANDLKAVMKRQQQQTMNGNNDVGGITTDIRLPGGSILVLITPAMVGTTAARQRLAEILTGHCNPSNNNSMDGHSKSSSPRTVMGEDSMEDTENFTLNAREGVPFETDLFAGKVLALLRPTNPALDDPYWNEKIWKHKQRRVIIQVQGKFKAAPKGILFAGGEVSDPMKLGLLAKGLTRVLLKLLKSFYPTIHTSFGDKEELAHIVVPAYRFFERLVVTKPGETLPKMGEPFDESPKSIKARKSSQSTGEWNTTDTYSMSFFSMYIDLPSWSVVNIPMSNDMPLSTFWGKSSLQICFYDRDAPDAVEKHLPQYNNYGFAVNIRHLGASAAATKSSSQSKKSSVVDRVPNSDDENDVEDMTSREDDARGNILDWTEAPLRDRELHNHSSNNFMPHSDSQIFDVDEQDADEVSVFDINQFFDAEEYREPTEELVVDKTISGSTVSSMPPEELTSVDNLCPAWMEMLVHRGNYARTYAFNLPESSDTVFRKADWMLNLYGSKGPNDCLPLSTRLSSAEQTRRHLGQLISSSVGDASNKRRLETVRTAKTPYDDQFLKRKKPSIPEKSRVHASCFVARALSDHHWIEEWANITERGVNFYHPERKKANHRVGIQSITKVNKLDSNLSPKFPNYSFLSLETLGRTTYLMFASETDRDDWVRVISRLAKLAPSAVDSMETESEGHASTALLELQNPKDEFLHKSSLWDFKHRRVLNCRRFSFRAREKASRQDPLSLAEDALRKALDPRNESDDDILVSFLDSAAKLKEANVHGLGEEERLAFFLNVYHTMVMHAYLVLGTPASSFQWISYFNSISYQCSDDIFSLAELEHCILRSPMSYPTQFLSRFAIPKSSYSFALTRSDYRINFGLNCGSMSNPKCVPVFKVTSLNQQLNDVSRLYLAAAVKVKKRSNRDVEVCLPRICLWFADDFGSSNTDVLRRVTPFLTTDVQDFLKSIEAGKRGKCHVSVKYLNYSFECRKLTLTPDAGSCS</sequence>
<feature type="region of interest" description="Disordered" evidence="1">
    <location>
        <begin position="134"/>
        <end position="158"/>
    </location>
</feature>
<name>A0A9N8EVH8_9STRA</name>
<feature type="compositionally biased region" description="Low complexity" evidence="1">
    <location>
        <begin position="403"/>
        <end position="413"/>
    </location>
</feature>
<evidence type="ECO:0000313" key="5">
    <source>
        <dbReference type="Proteomes" id="UP001153069"/>
    </source>
</evidence>
<feature type="domain" description="Domain of unknown function at the cortex 1" evidence="3">
    <location>
        <begin position="160"/>
        <end position="375"/>
    </location>
</feature>
<dbReference type="EMBL" id="CAICTM010001808">
    <property type="protein sequence ID" value="CAB9526321.1"/>
    <property type="molecule type" value="Genomic_DNA"/>
</dbReference>
<feature type="region of interest" description="Disordered" evidence="1">
    <location>
        <begin position="299"/>
        <end position="322"/>
    </location>
</feature>
<protein>
    <recommendedName>
        <fullName evidence="6">PH domain-containing protein</fullName>
    </recommendedName>
</protein>
<dbReference type="InterPro" id="IPR013897">
    <property type="entry name" value="Duc1"/>
</dbReference>